<dbReference type="RefSeq" id="XP_037898405.1">
    <property type="nucleotide sequence ID" value="XM_038042477.1"/>
</dbReference>
<dbReference type="AlphaFoldDB" id="A0A9C5ZLM3"/>
<accession>A0A9C5ZLM3</accession>
<reference evidence="3" key="1">
    <citation type="submission" date="2025-08" db="UniProtKB">
        <authorList>
            <consortium name="RefSeq"/>
        </authorList>
    </citation>
    <scope>IDENTIFICATION</scope>
    <source>
        <tissue evidence="3">Whole body pupa</tissue>
    </source>
</reference>
<proteinExistence type="predicted"/>
<keyword evidence="2" id="KW-1185">Reference proteome</keyword>
<dbReference type="Gene3D" id="1.10.287.1490">
    <property type="match status" value="1"/>
</dbReference>
<dbReference type="KEGG" id="gfs:119643127"/>
<evidence type="ECO:0000313" key="3">
    <source>
        <dbReference type="RefSeq" id="XP_037898405.1"/>
    </source>
</evidence>
<protein>
    <submittedName>
        <fullName evidence="3">Leucine-rich repeat-containing protein DDB_G0290503</fullName>
    </submittedName>
</protein>
<evidence type="ECO:0000256" key="1">
    <source>
        <dbReference type="SAM" id="Coils"/>
    </source>
</evidence>
<sequence>MQEEAFCNFFTDGSDELYEIFKQHVEIIVSNSKSYNESITGGTEATGVNEFFHNVDRELGAQKKEYDKDLQVLQEQETLIVKKRIENKELLNKRLTELEKDRELSERLAEELKGLENDQGRVKEVREKRADVEKKIKGELDHINQLKGSIAEMENEQSHVLLMIQIKEQQIQELVNRQEQFEMSFNNEKLAVQQLQQSVQNEKAQLYNTTEQQYNLLLIANEELQKNLQDIKLRKKQLERELNESLTRINKLIKQKEAEEVNLRNFEDILNNLIKERNLKMEEKQRLENATNQLDREIRELTIRKTQLAIDAAAVSEQENDENKQLLERMYVMEKENTNLLEKHNKMMEEKEQIQREIEQTGNKLAKLKKHADEMIGIYTERQKEFLNIKENVDVLETEKKTALEKSAALLEEKLQLEHENEEQIKTLTEQRENYKFLISSNENSLRSMEKELDKLTARKQTRLQEINSLIADITTDDSLQEQENNLEREINQLEEQIFTAQISKEQTIAKFDEEEKKIAAQIGERERQKQQLINVYKQLDKQNTRNRERVDELEGEQKQLLTQIDSIHAEISARRETMAITNREHEVLVNEYNKQNAAKQQQQGNITELEKQIKSRENIIGQLEGNISNLKITINGNQSLVREFNNKLQRSKEKIEALNRQEDEIRKVIAKTEGNIKKSTGSISSLQNELATANNALRELESQRDEKLELIRNLENENVDKSELISRLREDVNR</sequence>
<evidence type="ECO:0000313" key="2">
    <source>
        <dbReference type="Proteomes" id="UP000092443"/>
    </source>
</evidence>
<feature type="coiled-coil region" evidence="1">
    <location>
        <begin position="73"/>
        <end position="732"/>
    </location>
</feature>
<keyword evidence="1" id="KW-0175">Coiled coil</keyword>
<dbReference type="Proteomes" id="UP000092443">
    <property type="component" value="Unplaced"/>
</dbReference>
<gene>
    <name evidence="3" type="primary">LOC119643127</name>
</gene>
<organism evidence="2 3">
    <name type="scientific">Glossina fuscipes</name>
    <dbReference type="NCBI Taxonomy" id="7396"/>
    <lineage>
        <taxon>Eukaryota</taxon>
        <taxon>Metazoa</taxon>
        <taxon>Ecdysozoa</taxon>
        <taxon>Arthropoda</taxon>
        <taxon>Hexapoda</taxon>
        <taxon>Insecta</taxon>
        <taxon>Pterygota</taxon>
        <taxon>Neoptera</taxon>
        <taxon>Endopterygota</taxon>
        <taxon>Diptera</taxon>
        <taxon>Brachycera</taxon>
        <taxon>Muscomorpha</taxon>
        <taxon>Hippoboscoidea</taxon>
        <taxon>Glossinidae</taxon>
        <taxon>Glossina</taxon>
    </lineage>
</organism>
<name>A0A9C5ZLM3_9MUSC</name>
<feature type="non-terminal residue" evidence="3">
    <location>
        <position position="735"/>
    </location>
</feature>
<dbReference type="GeneID" id="119643127"/>